<sequence>NFAINFVHRVAALSAAEKRDYAELFCRCQQLVEEFLSTNALPTTTESPANRQPPNRPQTRSNPASPPPNTTTATCVSALCFAARGEL</sequence>
<name>A0AAW4Q5H2_RALPI</name>
<comment type="caution">
    <text evidence="2">The sequence shown here is derived from an EMBL/GenBank/DDBJ whole genome shotgun (WGS) entry which is preliminary data.</text>
</comment>
<feature type="compositionally biased region" description="Polar residues" evidence="1">
    <location>
        <begin position="39"/>
        <end position="60"/>
    </location>
</feature>
<dbReference type="AlphaFoldDB" id="A0AAW4Q5H2"/>
<feature type="non-terminal residue" evidence="2">
    <location>
        <position position="1"/>
    </location>
</feature>
<dbReference type="RefSeq" id="WP_220478037.1">
    <property type="nucleotide sequence ID" value="NZ_QGAO01000010.1"/>
</dbReference>
<gene>
    <name evidence="2" type="ORF">DEE74_13585</name>
</gene>
<dbReference type="Proteomes" id="UP001199322">
    <property type="component" value="Unassembled WGS sequence"/>
</dbReference>
<evidence type="ECO:0000313" key="3">
    <source>
        <dbReference type="Proteomes" id="UP001199322"/>
    </source>
</evidence>
<protein>
    <submittedName>
        <fullName evidence="2">Uncharacterized protein</fullName>
    </submittedName>
</protein>
<proteinExistence type="predicted"/>
<evidence type="ECO:0000313" key="2">
    <source>
        <dbReference type="EMBL" id="MBX3890895.1"/>
    </source>
</evidence>
<feature type="region of interest" description="Disordered" evidence="1">
    <location>
        <begin position="39"/>
        <end position="70"/>
    </location>
</feature>
<organism evidence="2 3">
    <name type="scientific">Ralstonia pickettii</name>
    <name type="common">Burkholderia pickettii</name>
    <dbReference type="NCBI Taxonomy" id="329"/>
    <lineage>
        <taxon>Bacteria</taxon>
        <taxon>Pseudomonadati</taxon>
        <taxon>Pseudomonadota</taxon>
        <taxon>Betaproteobacteria</taxon>
        <taxon>Burkholderiales</taxon>
        <taxon>Burkholderiaceae</taxon>
        <taxon>Ralstonia</taxon>
    </lineage>
</organism>
<dbReference type="EMBL" id="QGBI01000012">
    <property type="protein sequence ID" value="MBX3890895.1"/>
    <property type="molecule type" value="Genomic_DNA"/>
</dbReference>
<reference evidence="2" key="1">
    <citation type="submission" date="2018-06" db="EMBL/GenBank/DDBJ databases">
        <authorList>
            <person name="O'Rourke A."/>
        </authorList>
    </citation>
    <scope>NUCLEOTIDE SEQUENCE</scope>
    <source>
        <strain evidence="2">132550021-3</strain>
    </source>
</reference>
<accession>A0AAW4Q5H2</accession>
<evidence type="ECO:0000256" key="1">
    <source>
        <dbReference type="SAM" id="MobiDB-lite"/>
    </source>
</evidence>